<feature type="compositionally biased region" description="Basic and acidic residues" evidence="1">
    <location>
        <begin position="11"/>
        <end position="50"/>
    </location>
</feature>
<protein>
    <recommendedName>
        <fullName evidence="4">Coiled-coil domain-containing protein 12</fullName>
    </recommendedName>
</protein>
<dbReference type="InterPro" id="IPR013169">
    <property type="entry name" value="mRNA_splic_Cwf18-like"/>
</dbReference>
<proteinExistence type="predicted"/>
<evidence type="ECO:0008006" key="4">
    <source>
        <dbReference type="Google" id="ProtNLM"/>
    </source>
</evidence>
<dbReference type="PANTHER" id="PTHR31551:SF1">
    <property type="entry name" value="COILED-COIL DOMAIN-CONTAINING PROTEIN 12"/>
    <property type="match status" value="1"/>
</dbReference>
<organism evidence="2 3">
    <name type="scientific">Clavelina lepadiformis</name>
    <name type="common">Light-bulb sea squirt</name>
    <name type="synonym">Ascidia lepadiformis</name>
    <dbReference type="NCBI Taxonomy" id="159417"/>
    <lineage>
        <taxon>Eukaryota</taxon>
        <taxon>Metazoa</taxon>
        <taxon>Chordata</taxon>
        <taxon>Tunicata</taxon>
        <taxon>Ascidiacea</taxon>
        <taxon>Aplousobranchia</taxon>
        <taxon>Clavelinidae</taxon>
        <taxon>Clavelina</taxon>
    </lineage>
</organism>
<evidence type="ECO:0000313" key="3">
    <source>
        <dbReference type="Proteomes" id="UP001642483"/>
    </source>
</evidence>
<evidence type="ECO:0000256" key="1">
    <source>
        <dbReference type="SAM" id="MobiDB-lite"/>
    </source>
</evidence>
<dbReference type="Proteomes" id="UP001642483">
    <property type="component" value="Unassembled WGS sequence"/>
</dbReference>
<reference evidence="2 3" key="1">
    <citation type="submission" date="2024-02" db="EMBL/GenBank/DDBJ databases">
        <authorList>
            <person name="Daric V."/>
            <person name="Darras S."/>
        </authorList>
    </citation>
    <scope>NUCLEOTIDE SEQUENCE [LARGE SCALE GENOMIC DNA]</scope>
</reference>
<gene>
    <name evidence="2" type="ORF">CVLEPA_LOCUS31107</name>
</gene>
<dbReference type="EMBL" id="CAWYQH010000163">
    <property type="protein sequence ID" value="CAK8697598.1"/>
    <property type="molecule type" value="Genomic_DNA"/>
</dbReference>
<comment type="caution">
    <text evidence="2">The sequence shown here is derived from an EMBL/GenBank/DDBJ whole genome shotgun (WGS) entry which is preliminary data.</text>
</comment>
<evidence type="ECO:0000313" key="2">
    <source>
        <dbReference type="EMBL" id="CAK8697598.1"/>
    </source>
</evidence>
<accession>A0ABP0H0T5</accession>
<feature type="region of interest" description="Disordered" evidence="1">
    <location>
        <begin position="1"/>
        <end position="70"/>
    </location>
</feature>
<sequence length="158" mass="18114">MGDQNIGNLEEEARKRKERLKALREQRKGNEPAAKKEKVDLPKPELKLRNYEPVTEDLKTTQLSNAKPGIVEDHIKEQTESGLPQPTITDDVDLLNLAPRKPDWDLKRDIKAKLERLERRTQRAITELIRERLKESAKKDPSNIAAAPDVSQEGYESD</sequence>
<dbReference type="Pfam" id="PF08315">
    <property type="entry name" value="cwf18"/>
    <property type="match status" value="1"/>
</dbReference>
<keyword evidence="3" id="KW-1185">Reference proteome</keyword>
<name>A0ABP0H0T5_CLALP</name>
<feature type="region of interest" description="Disordered" evidence="1">
    <location>
        <begin position="133"/>
        <end position="158"/>
    </location>
</feature>
<dbReference type="PANTHER" id="PTHR31551">
    <property type="entry name" value="PRE-MRNA-SPLICING FACTOR CWF18"/>
    <property type="match status" value="1"/>
</dbReference>